<gene>
    <name evidence="3" type="ORF">Acor_75390</name>
</gene>
<comment type="caution">
    <text evidence="3">The sequence shown here is derived from an EMBL/GenBank/DDBJ whole genome shotgun (WGS) entry which is preliminary data.</text>
</comment>
<name>A0A5M3WEH0_9ACTN</name>
<keyword evidence="4" id="KW-1185">Reference proteome</keyword>
<feature type="region of interest" description="Disordered" evidence="1">
    <location>
        <begin position="195"/>
        <end position="214"/>
    </location>
</feature>
<protein>
    <submittedName>
        <fullName evidence="3">Uncharacterized protein</fullName>
    </submittedName>
</protein>
<evidence type="ECO:0000313" key="4">
    <source>
        <dbReference type="Proteomes" id="UP000334990"/>
    </source>
</evidence>
<dbReference type="EMBL" id="BLAD01000101">
    <property type="protein sequence ID" value="GES05471.1"/>
    <property type="molecule type" value="Genomic_DNA"/>
</dbReference>
<dbReference type="AlphaFoldDB" id="A0A5M3WEH0"/>
<feature type="signal peptide" evidence="2">
    <location>
        <begin position="1"/>
        <end position="31"/>
    </location>
</feature>
<sequence length="350" mass="37564">MNSTIKGCLTGVVLSTILVTGLVVSASPATADPASAAATCLANTRLNQFTATGSPYGNGTTLSWDVTRGCPEVTVITSDIPLPQPTTNTSLKAPSVTTEYNLYAKIGGLPARLLGTRTALAGKIIDYVYIAKARAWMGTPGDGPDADAAKVIAHKMAGAFTEQAKRIFLGKRIDIHIIPHDAKLTDLPPWRSKAGTTTCTDEDPEGEEGCVNDRPWDDVRGASSGAVAVGEENLVYIEGKSTYHHGHTLAHEFGHMPVNFNETLRNSVQTILNDRGPEASYVGQDVNTRQNADEYFAESTAGLFRYPISATSLTEEYNPTWLADHDVPLLKKLKTIYNVLACNSNGFCYL</sequence>
<accession>A0A5M3WEH0</accession>
<evidence type="ECO:0000313" key="3">
    <source>
        <dbReference type="EMBL" id="GES05471.1"/>
    </source>
</evidence>
<dbReference type="Proteomes" id="UP000334990">
    <property type="component" value="Unassembled WGS sequence"/>
</dbReference>
<reference evidence="3 4" key="1">
    <citation type="submission" date="2019-10" db="EMBL/GenBank/DDBJ databases">
        <title>Whole genome shotgun sequence of Acrocarpospora corrugata NBRC 13972.</title>
        <authorList>
            <person name="Ichikawa N."/>
            <person name="Kimura A."/>
            <person name="Kitahashi Y."/>
            <person name="Komaki H."/>
            <person name="Oguchi A."/>
        </authorList>
    </citation>
    <scope>NUCLEOTIDE SEQUENCE [LARGE SCALE GENOMIC DNA]</scope>
    <source>
        <strain evidence="3 4">NBRC 13972</strain>
    </source>
</reference>
<feature type="compositionally biased region" description="Acidic residues" evidence="1">
    <location>
        <begin position="200"/>
        <end position="210"/>
    </location>
</feature>
<organism evidence="3 4">
    <name type="scientific">Acrocarpospora corrugata</name>
    <dbReference type="NCBI Taxonomy" id="35763"/>
    <lineage>
        <taxon>Bacteria</taxon>
        <taxon>Bacillati</taxon>
        <taxon>Actinomycetota</taxon>
        <taxon>Actinomycetes</taxon>
        <taxon>Streptosporangiales</taxon>
        <taxon>Streptosporangiaceae</taxon>
        <taxon>Acrocarpospora</taxon>
    </lineage>
</organism>
<evidence type="ECO:0000256" key="1">
    <source>
        <dbReference type="SAM" id="MobiDB-lite"/>
    </source>
</evidence>
<keyword evidence="2" id="KW-0732">Signal</keyword>
<evidence type="ECO:0000256" key="2">
    <source>
        <dbReference type="SAM" id="SignalP"/>
    </source>
</evidence>
<feature type="chain" id="PRO_5038982786" evidence="2">
    <location>
        <begin position="32"/>
        <end position="350"/>
    </location>
</feature>
<proteinExistence type="predicted"/>